<evidence type="ECO:0000256" key="1">
    <source>
        <dbReference type="ARBA" id="ARBA00004123"/>
    </source>
</evidence>
<dbReference type="EMBL" id="IAAA01016470">
    <property type="protein sequence ID" value="LAA04780.1"/>
    <property type="molecule type" value="mRNA"/>
</dbReference>
<dbReference type="GO" id="GO:0045739">
    <property type="term" value="P:positive regulation of DNA repair"/>
    <property type="evidence" value="ECO:0007669"/>
    <property type="project" value="InterPro"/>
</dbReference>
<feature type="compositionally biased region" description="Low complexity" evidence="16">
    <location>
        <begin position="92"/>
        <end position="108"/>
    </location>
</feature>
<feature type="region of interest" description="Disordered" evidence="16">
    <location>
        <begin position="46"/>
        <end position="108"/>
    </location>
</feature>
<dbReference type="PANTHER" id="PTHR15660">
    <property type="entry name" value="BRISC AND BRCA1-A COMPLEX MEMBER 1"/>
    <property type="match status" value="1"/>
</dbReference>
<organism evidence="17">
    <name type="scientific">Parasteatoda tepidariorum</name>
    <name type="common">Common house spider</name>
    <name type="synonym">Achaearanea tepidariorum</name>
    <dbReference type="NCBI Taxonomy" id="114398"/>
    <lineage>
        <taxon>Eukaryota</taxon>
        <taxon>Metazoa</taxon>
        <taxon>Ecdysozoa</taxon>
        <taxon>Arthropoda</taxon>
        <taxon>Chelicerata</taxon>
        <taxon>Arachnida</taxon>
        <taxon>Araneae</taxon>
        <taxon>Araneomorphae</taxon>
        <taxon>Entelegynae</taxon>
        <taxon>Araneoidea</taxon>
        <taxon>Theridiidae</taxon>
        <taxon>Parasteatoda</taxon>
    </lineage>
</organism>
<dbReference type="AlphaFoldDB" id="A0A2L2YBN6"/>
<comment type="subcellular location">
    <subcellularLocation>
        <location evidence="2">Cytoplasm</location>
    </subcellularLocation>
    <subcellularLocation>
        <location evidence="1">Nucleus</location>
    </subcellularLocation>
</comment>
<keyword evidence="12" id="KW-0539">Nucleus</keyword>
<comment type="similarity">
    <text evidence="3">Belongs to the BABAM1 family.</text>
</comment>
<evidence type="ECO:0000256" key="11">
    <source>
        <dbReference type="ARBA" id="ARBA00023204"/>
    </source>
</evidence>
<reference evidence="17" key="1">
    <citation type="journal article" date="2016" name="Mol. Ecol. Resour.">
        <title>Evaluation of the impact of RNA preservation methods of spiders for de novo transcriptome assembly.</title>
        <authorList>
            <person name="Kono N."/>
            <person name="Nakamura H."/>
            <person name="Ito Y."/>
            <person name="Tomita M."/>
            <person name="Arakawa K."/>
        </authorList>
    </citation>
    <scope>NUCLEOTIDE SEQUENCE</scope>
    <source>
        <tissue evidence="17">Whole body</tissue>
    </source>
</reference>
<evidence type="ECO:0000256" key="6">
    <source>
        <dbReference type="ARBA" id="ARBA00022618"/>
    </source>
</evidence>
<dbReference type="SUPFAM" id="SSF53300">
    <property type="entry name" value="vWA-like"/>
    <property type="match status" value="1"/>
</dbReference>
<dbReference type="InterPro" id="IPR026126">
    <property type="entry name" value="BABAM1"/>
</dbReference>
<feature type="non-terminal residue" evidence="17">
    <location>
        <position position="348"/>
    </location>
</feature>
<dbReference type="OrthoDB" id="547311at2759"/>
<keyword evidence="10" id="KW-0156">Chromatin regulator</keyword>
<evidence type="ECO:0000256" key="8">
    <source>
        <dbReference type="ARBA" id="ARBA00022776"/>
    </source>
</evidence>
<dbReference type="CDD" id="cd21502">
    <property type="entry name" value="vWA_BABAM1"/>
    <property type="match status" value="1"/>
</dbReference>
<keyword evidence="7" id="KW-0227">DNA damage</keyword>
<evidence type="ECO:0000256" key="14">
    <source>
        <dbReference type="ARBA" id="ARBA00030984"/>
    </source>
</evidence>
<evidence type="ECO:0000256" key="13">
    <source>
        <dbReference type="ARBA" id="ARBA00023306"/>
    </source>
</evidence>
<evidence type="ECO:0000256" key="10">
    <source>
        <dbReference type="ARBA" id="ARBA00022853"/>
    </source>
</evidence>
<evidence type="ECO:0000313" key="17">
    <source>
        <dbReference type="EMBL" id="LAA04780.1"/>
    </source>
</evidence>
<keyword evidence="13" id="KW-0131">Cell cycle</keyword>
<dbReference type="InterPro" id="IPR036465">
    <property type="entry name" value="vWFA_dom_sf"/>
</dbReference>
<dbReference type="GO" id="GO:0070531">
    <property type="term" value="C:BRCA1-A complex"/>
    <property type="evidence" value="ECO:0007669"/>
    <property type="project" value="InterPro"/>
</dbReference>
<name>A0A2L2YBN6_PARTP</name>
<keyword evidence="5" id="KW-0963">Cytoplasm</keyword>
<dbReference type="Gene3D" id="3.40.50.410">
    <property type="entry name" value="von Willebrand factor, type A domain"/>
    <property type="match status" value="1"/>
</dbReference>
<evidence type="ECO:0000256" key="4">
    <source>
        <dbReference type="ARBA" id="ARBA00019437"/>
    </source>
</evidence>
<evidence type="ECO:0000256" key="16">
    <source>
        <dbReference type="SAM" id="MobiDB-lite"/>
    </source>
</evidence>
<dbReference type="GO" id="GO:0006325">
    <property type="term" value="P:chromatin organization"/>
    <property type="evidence" value="ECO:0007669"/>
    <property type="project" value="UniProtKB-KW"/>
</dbReference>
<keyword evidence="6" id="KW-0132">Cell division</keyword>
<dbReference type="GO" id="GO:0007095">
    <property type="term" value="P:mitotic G2 DNA damage checkpoint signaling"/>
    <property type="evidence" value="ECO:0007669"/>
    <property type="project" value="TreeGrafter"/>
</dbReference>
<feature type="compositionally biased region" description="Polar residues" evidence="16">
    <location>
        <begin position="71"/>
        <end position="91"/>
    </location>
</feature>
<keyword evidence="11" id="KW-0234">DNA repair</keyword>
<dbReference type="GO" id="GO:0070552">
    <property type="term" value="C:BRISC complex"/>
    <property type="evidence" value="ECO:0007669"/>
    <property type="project" value="InterPro"/>
</dbReference>
<keyword evidence="9" id="KW-0833">Ubl conjugation pathway</keyword>
<evidence type="ECO:0000256" key="12">
    <source>
        <dbReference type="ARBA" id="ARBA00023242"/>
    </source>
</evidence>
<keyword evidence="8" id="KW-0498">Mitosis</keyword>
<feature type="compositionally biased region" description="Basic and acidic residues" evidence="16">
    <location>
        <begin position="47"/>
        <end position="61"/>
    </location>
</feature>
<dbReference type="GO" id="GO:0016604">
    <property type="term" value="C:nuclear body"/>
    <property type="evidence" value="ECO:0007669"/>
    <property type="project" value="TreeGrafter"/>
</dbReference>
<dbReference type="GO" id="GO:0006302">
    <property type="term" value="P:double-strand break repair"/>
    <property type="evidence" value="ECO:0007669"/>
    <property type="project" value="TreeGrafter"/>
</dbReference>
<evidence type="ECO:0000256" key="15">
    <source>
        <dbReference type="ARBA" id="ARBA00031038"/>
    </source>
</evidence>
<evidence type="ECO:0000256" key="7">
    <source>
        <dbReference type="ARBA" id="ARBA00022763"/>
    </source>
</evidence>
<sequence>MSSAKEDGMINLNSFGDVETAVKTNIKEEELEISPELFALKCSVSVPDDKNGKVESDKIELNKPSAKSAESKSTCNNSPVNTVQPELKNTASDSQSGSSSKQNVNSSSKYAHLPVPKINCAEKIIFCLDMSSDMEQTPFRLGDGSQHSPLSMVKRTIELFIENKHFISRKHEYSLMVLYENATWVREFTNDPKEVIESLEDLSETQPCSSCDLASIVTLITGKYEMTLPKKISLLPCIFRVILIYGRSSCMIHFSDEEAKEFLVNYPFIYLDIIYIHEPPTDDNKCQEIFEALCDLDAQNKSYIFEVTRNTTKLHNCMAKLLAHPMQRCTQKDASYRIRCPASEVAEY</sequence>
<dbReference type="GO" id="GO:0005737">
    <property type="term" value="C:cytoplasm"/>
    <property type="evidence" value="ECO:0007669"/>
    <property type="project" value="UniProtKB-SubCell"/>
</dbReference>
<evidence type="ECO:0000256" key="9">
    <source>
        <dbReference type="ARBA" id="ARBA00022786"/>
    </source>
</evidence>
<evidence type="ECO:0000256" key="3">
    <source>
        <dbReference type="ARBA" id="ARBA00010809"/>
    </source>
</evidence>
<accession>A0A2L2YBN6</accession>
<evidence type="ECO:0000256" key="2">
    <source>
        <dbReference type="ARBA" id="ARBA00004496"/>
    </source>
</evidence>
<evidence type="ECO:0000256" key="5">
    <source>
        <dbReference type="ARBA" id="ARBA00022490"/>
    </source>
</evidence>
<protein>
    <recommendedName>
        <fullName evidence="4">BRISC and BRCA1-A complex member 1</fullName>
    </recommendedName>
    <alternativeName>
        <fullName evidence="14">Mediator of RAP80 interactions and targeting subunit of 40 kDa</fullName>
    </alternativeName>
    <alternativeName>
        <fullName evidence="15">New component of the BRCA1-A complex</fullName>
    </alternativeName>
</protein>
<proteinExistence type="evidence at transcript level"/>
<dbReference type="PANTHER" id="PTHR15660:SF1">
    <property type="entry name" value="BRISC AND BRCA1-A COMPLEX MEMBER 1"/>
    <property type="match status" value="1"/>
</dbReference>
<dbReference type="GO" id="GO:0051301">
    <property type="term" value="P:cell division"/>
    <property type="evidence" value="ECO:0007669"/>
    <property type="project" value="UniProtKB-KW"/>
</dbReference>